<keyword evidence="2" id="KW-1185">Reference proteome</keyword>
<organism evidence="1 2">
    <name type="scientific">Solihabitans fulvus</name>
    <dbReference type="NCBI Taxonomy" id="1892852"/>
    <lineage>
        <taxon>Bacteria</taxon>
        <taxon>Bacillati</taxon>
        <taxon>Actinomycetota</taxon>
        <taxon>Actinomycetes</taxon>
        <taxon>Pseudonocardiales</taxon>
        <taxon>Pseudonocardiaceae</taxon>
        <taxon>Solihabitans</taxon>
    </lineage>
</organism>
<accession>A0A5B2WN25</accession>
<protein>
    <submittedName>
        <fullName evidence="1">Uncharacterized protein</fullName>
    </submittedName>
</protein>
<dbReference type="Proteomes" id="UP000323454">
    <property type="component" value="Unassembled WGS sequence"/>
</dbReference>
<comment type="caution">
    <text evidence="1">The sequence shown here is derived from an EMBL/GenBank/DDBJ whole genome shotgun (WGS) entry which is preliminary data.</text>
</comment>
<dbReference type="RefSeq" id="WP_149854298.1">
    <property type="nucleotide sequence ID" value="NZ_VUOB01000075.1"/>
</dbReference>
<reference evidence="1 2" key="2">
    <citation type="submission" date="2019-09" db="EMBL/GenBank/DDBJ databases">
        <authorList>
            <person name="Jin C."/>
        </authorList>
    </citation>
    <scope>NUCLEOTIDE SEQUENCE [LARGE SCALE GENOMIC DNA]</scope>
    <source>
        <strain evidence="1 2">AN110305</strain>
    </source>
</reference>
<proteinExistence type="predicted"/>
<evidence type="ECO:0000313" key="2">
    <source>
        <dbReference type="Proteomes" id="UP000323454"/>
    </source>
</evidence>
<reference evidence="1 2" key="1">
    <citation type="submission" date="2019-09" db="EMBL/GenBank/DDBJ databases">
        <title>Goodfellowia gen. nov., a new genus of the Pseudonocardineae related to Actinoalloteichus, containing Goodfellowia coeruleoviolacea gen. nov., comb. nov. gen. nov., comb. nov.</title>
        <authorList>
            <person name="Labeda D."/>
        </authorList>
    </citation>
    <scope>NUCLEOTIDE SEQUENCE [LARGE SCALE GENOMIC DNA]</scope>
    <source>
        <strain evidence="1 2">AN110305</strain>
    </source>
</reference>
<sequence length="82" mass="8909">MTDSDMFSITANVSGRALSGLEDMAEREGITIVEALRRLVDCGQAVYRAVVEGDAVFIRRRRNGVLEPVAVVRGSTRDGDNP</sequence>
<evidence type="ECO:0000313" key="1">
    <source>
        <dbReference type="EMBL" id="KAA2252374.1"/>
    </source>
</evidence>
<dbReference type="EMBL" id="VUOB01000075">
    <property type="protein sequence ID" value="KAA2252374.1"/>
    <property type="molecule type" value="Genomic_DNA"/>
</dbReference>
<name>A0A5B2WN25_9PSEU</name>
<gene>
    <name evidence="1" type="ORF">F0L68_35575</name>
</gene>
<dbReference type="AlphaFoldDB" id="A0A5B2WN25"/>